<dbReference type="AlphaFoldDB" id="A0A9D1V100"/>
<evidence type="ECO:0000313" key="3">
    <source>
        <dbReference type="Proteomes" id="UP000824202"/>
    </source>
</evidence>
<evidence type="ECO:0000256" key="1">
    <source>
        <dbReference type="SAM" id="SignalP"/>
    </source>
</evidence>
<protein>
    <submittedName>
        <fullName evidence="2">Uncharacterized protein</fullName>
    </submittedName>
</protein>
<gene>
    <name evidence="2" type="ORF">H9863_08475</name>
</gene>
<organism evidence="2 3">
    <name type="scientific">Candidatus Odoribacter faecigallinarum</name>
    <dbReference type="NCBI Taxonomy" id="2838706"/>
    <lineage>
        <taxon>Bacteria</taxon>
        <taxon>Pseudomonadati</taxon>
        <taxon>Bacteroidota</taxon>
        <taxon>Bacteroidia</taxon>
        <taxon>Bacteroidales</taxon>
        <taxon>Odoribacteraceae</taxon>
        <taxon>Odoribacter</taxon>
    </lineage>
</organism>
<name>A0A9D1V100_9BACT</name>
<accession>A0A9D1V100</accession>
<proteinExistence type="predicted"/>
<keyword evidence="1" id="KW-0732">Signal</keyword>
<dbReference type="Proteomes" id="UP000824202">
    <property type="component" value="Unassembled WGS sequence"/>
</dbReference>
<dbReference type="EMBL" id="DXFT01000164">
    <property type="protein sequence ID" value="HIX04130.1"/>
    <property type="molecule type" value="Genomic_DNA"/>
</dbReference>
<evidence type="ECO:0000313" key="2">
    <source>
        <dbReference type="EMBL" id="HIX04130.1"/>
    </source>
</evidence>
<feature type="non-terminal residue" evidence="2">
    <location>
        <position position="325"/>
    </location>
</feature>
<reference evidence="2" key="1">
    <citation type="journal article" date="2021" name="PeerJ">
        <title>Extensive microbial diversity within the chicken gut microbiome revealed by metagenomics and culture.</title>
        <authorList>
            <person name="Gilroy R."/>
            <person name="Ravi A."/>
            <person name="Getino M."/>
            <person name="Pursley I."/>
            <person name="Horton D.L."/>
            <person name="Alikhan N.F."/>
            <person name="Baker D."/>
            <person name="Gharbi K."/>
            <person name="Hall N."/>
            <person name="Watson M."/>
            <person name="Adriaenssens E.M."/>
            <person name="Foster-Nyarko E."/>
            <person name="Jarju S."/>
            <person name="Secka A."/>
            <person name="Antonio M."/>
            <person name="Oren A."/>
            <person name="Chaudhuri R.R."/>
            <person name="La Ragione R."/>
            <person name="Hildebrand F."/>
            <person name="Pallen M.J."/>
        </authorList>
    </citation>
    <scope>NUCLEOTIDE SEQUENCE</scope>
    <source>
        <strain evidence="2">23274</strain>
    </source>
</reference>
<reference evidence="2" key="2">
    <citation type="submission" date="2021-04" db="EMBL/GenBank/DDBJ databases">
        <authorList>
            <person name="Gilroy R."/>
        </authorList>
    </citation>
    <scope>NUCLEOTIDE SEQUENCE</scope>
    <source>
        <strain evidence="2">23274</strain>
    </source>
</reference>
<feature type="chain" id="PRO_5039194189" evidence="1">
    <location>
        <begin position="22"/>
        <end position="325"/>
    </location>
</feature>
<comment type="caution">
    <text evidence="2">The sequence shown here is derived from an EMBL/GenBank/DDBJ whole genome shotgun (WGS) entry which is preliminary data.</text>
</comment>
<feature type="signal peptide" evidence="1">
    <location>
        <begin position="1"/>
        <end position="21"/>
    </location>
</feature>
<sequence length="325" mass="35079">MKRNLLFLLMAFMTLSFGACNDDTKENDDNQNGNGTITIEWATNSDFDTVAIESNMAGKAVIEIKAEAGIKSLQLNINSPALTDVVLALVGLSTSVDLATVELNETQAAIVSGLPYGDAVKGQTKVTFDVSNLVPMILALPNNAGDHVFSIVVTDNNNKTAEKDLVFNYTEPANLSVSDIDLWANTALVTAKGLSEDAKVQYREQGTEAWFDATANDNGTYTIAPVWNESTNETKLTVYTPAEGTGVWAGKTYEYRILEGETETFSSTFTPEGTGDIIPNGDMSSWSLKGTLPYPNAEGDTLWDSGNNSFTNNLCTYDTINGRAR</sequence>
<dbReference type="PROSITE" id="PS51257">
    <property type="entry name" value="PROKAR_LIPOPROTEIN"/>
    <property type="match status" value="1"/>
</dbReference>